<gene>
    <name evidence="1" type="ORF">F0P94_15860</name>
</gene>
<comment type="caution">
    <text evidence="1">The sequence shown here is derived from an EMBL/GenBank/DDBJ whole genome shotgun (WGS) entry which is preliminary data.</text>
</comment>
<protein>
    <submittedName>
        <fullName evidence="1">Uncharacterized protein</fullName>
    </submittedName>
</protein>
<dbReference type="Proteomes" id="UP000326570">
    <property type="component" value="Unassembled WGS sequence"/>
</dbReference>
<dbReference type="EMBL" id="VTWT01000009">
    <property type="protein sequence ID" value="KAA9327389.1"/>
    <property type="molecule type" value="Genomic_DNA"/>
</dbReference>
<keyword evidence="2" id="KW-1185">Reference proteome</keyword>
<evidence type="ECO:0000313" key="1">
    <source>
        <dbReference type="EMBL" id="KAA9327389.1"/>
    </source>
</evidence>
<sequence>MKNLIKKSIYSFYPKDSLKPYKLKLGYIFHTEQIYDDTYFSWLLEFCSTYYEITGARAICAIIPPTNYLLAQSLKEAGFSESNFVSRLRDIEKVATLGYHGHFYNSKTPKAEFAIHCNSFQLKPLIEQVEADLNWFRKHNIDHNGIYSGGWWFMNAFLADMLITNGFRFDYTFSRAPYFFNLFSDQIMSENQVRIGESFYLESGKGKMLCIQNFIGAHATPYVEDFDRNLKNLFSPENENGLNVGVINSHDYDLDLKNTLKCIRHLVTDAGAEFFSHDGLRALSEQQARKTALLDLNK</sequence>
<reference evidence="1 2" key="1">
    <citation type="submission" date="2019-09" db="EMBL/GenBank/DDBJ databases">
        <title>Genome sequence of Adhaeribacter sp. M2.</title>
        <authorList>
            <person name="Srinivasan S."/>
        </authorList>
    </citation>
    <scope>NUCLEOTIDE SEQUENCE [LARGE SCALE GENOMIC DNA]</scope>
    <source>
        <strain evidence="1 2">M2</strain>
    </source>
</reference>
<name>A0A5N1ISA2_9BACT</name>
<evidence type="ECO:0000313" key="2">
    <source>
        <dbReference type="Proteomes" id="UP000326570"/>
    </source>
</evidence>
<organism evidence="1 2">
    <name type="scientific">Adhaeribacter soli</name>
    <dbReference type="NCBI Taxonomy" id="2607655"/>
    <lineage>
        <taxon>Bacteria</taxon>
        <taxon>Pseudomonadati</taxon>
        <taxon>Bacteroidota</taxon>
        <taxon>Cytophagia</taxon>
        <taxon>Cytophagales</taxon>
        <taxon>Hymenobacteraceae</taxon>
        <taxon>Adhaeribacter</taxon>
    </lineage>
</organism>
<dbReference type="RefSeq" id="WP_150904893.1">
    <property type="nucleotide sequence ID" value="NZ_VTWT01000009.1"/>
</dbReference>
<accession>A0A5N1ISA2</accession>
<dbReference type="AlphaFoldDB" id="A0A5N1ISA2"/>
<proteinExistence type="predicted"/>